<name>A0A8J4BSJ5_9CHLO</name>
<dbReference type="InterPro" id="IPR051292">
    <property type="entry name" value="Xyl/GlcA_transferase"/>
</dbReference>
<dbReference type="GO" id="GO:0042285">
    <property type="term" value="F:xylosyltransferase activity"/>
    <property type="evidence" value="ECO:0007669"/>
    <property type="project" value="TreeGrafter"/>
</dbReference>
<dbReference type="EMBL" id="BNCO01000095">
    <property type="protein sequence ID" value="GIL67195.1"/>
    <property type="molecule type" value="Genomic_DNA"/>
</dbReference>
<gene>
    <name evidence="8" type="ORF">Vafri_20632</name>
</gene>
<keyword evidence="2" id="KW-0812">Transmembrane</keyword>
<evidence type="ECO:0000256" key="2">
    <source>
        <dbReference type="ARBA" id="ARBA00022692"/>
    </source>
</evidence>
<reference evidence="8" key="1">
    <citation type="journal article" date="2021" name="Proc. Natl. Acad. Sci. U.S.A.">
        <title>Three genomes in the algal genus Volvox reveal the fate of a haploid sex-determining region after a transition to homothallism.</title>
        <authorList>
            <person name="Yamamoto K."/>
            <person name="Hamaji T."/>
            <person name="Kawai-Toyooka H."/>
            <person name="Matsuzaki R."/>
            <person name="Takahashi F."/>
            <person name="Nishimura Y."/>
            <person name="Kawachi M."/>
            <person name="Noguchi H."/>
            <person name="Minakuchi Y."/>
            <person name="Umen J.G."/>
            <person name="Toyoda A."/>
            <person name="Nozaki H."/>
        </authorList>
    </citation>
    <scope>NUCLEOTIDE SEQUENCE</scope>
    <source>
        <strain evidence="8">NIES-3780</strain>
    </source>
</reference>
<keyword evidence="5" id="KW-0472">Membrane</keyword>
<evidence type="ECO:0000256" key="1">
    <source>
        <dbReference type="ARBA" id="ARBA00004606"/>
    </source>
</evidence>
<proteinExistence type="predicted"/>
<evidence type="ECO:0000313" key="8">
    <source>
        <dbReference type="EMBL" id="GIL67195.1"/>
    </source>
</evidence>
<evidence type="ECO:0000256" key="5">
    <source>
        <dbReference type="ARBA" id="ARBA00023136"/>
    </source>
</evidence>
<evidence type="ECO:0008006" key="10">
    <source>
        <dbReference type="Google" id="ProtNLM"/>
    </source>
</evidence>
<keyword evidence="7" id="KW-0732">Signal</keyword>
<dbReference type="GO" id="GO:0015020">
    <property type="term" value="F:glucuronosyltransferase activity"/>
    <property type="evidence" value="ECO:0007669"/>
    <property type="project" value="TreeGrafter"/>
</dbReference>
<accession>A0A8J4BSJ5</accession>
<evidence type="ECO:0000256" key="4">
    <source>
        <dbReference type="ARBA" id="ARBA00022989"/>
    </source>
</evidence>
<evidence type="ECO:0000256" key="3">
    <source>
        <dbReference type="ARBA" id="ARBA00022968"/>
    </source>
</evidence>
<dbReference type="GO" id="GO:0035269">
    <property type="term" value="P:protein O-linked glycosylation via mannose"/>
    <property type="evidence" value="ECO:0007669"/>
    <property type="project" value="TreeGrafter"/>
</dbReference>
<protein>
    <recommendedName>
        <fullName evidence="10">Glycosyl transferase CAP10 domain-containing protein</fullName>
    </recommendedName>
</protein>
<keyword evidence="9" id="KW-1185">Reference proteome</keyword>
<dbReference type="PANTHER" id="PTHR12270">
    <property type="entry name" value="GLYCOSYLTRANSFERASE-RELATED"/>
    <property type="match status" value="1"/>
</dbReference>
<evidence type="ECO:0000256" key="7">
    <source>
        <dbReference type="SAM" id="SignalP"/>
    </source>
</evidence>
<dbReference type="Pfam" id="PF13896">
    <property type="entry name" value="Glyco_transf_49"/>
    <property type="match status" value="1"/>
</dbReference>
<dbReference type="PANTHER" id="PTHR12270:SF52">
    <property type="entry name" value="GLYCOSYLTRANSFERASE-LIKE PROTEIN GNT13-RELATED"/>
    <property type="match status" value="1"/>
</dbReference>
<feature type="chain" id="PRO_5035261063" description="Glycosyl transferase CAP10 domain-containing protein" evidence="7">
    <location>
        <begin position="34"/>
        <end position="500"/>
    </location>
</feature>
<keyword evidence="6" id="KW-0325">Glycoprotein</keyword>
<sequence length="500" mass="57458">MIIMGYIRCNNRAFYSLLIRIVLCAVVLKEGSGNSLKEGSLRRGSQQMDDKIHFSSRDSNTAGHSLISCFNSQHSSHHFSFEEFLAGQLTTRSIRMHRIWWSNRRAKYPLGLFTHLSINRIHMLKAQCLSYPRGLVAAVVWIPLIMKARNLTEAGEEQQTHPHKHLSPEHLDTLQTASGVLSSLFRIIELPGADGISDLDVATKRDTATSSSCTLRLMMVYEMVGDGQMSVLMPVNALRNIAMLAVDTPLASMVDVDLSVSWSLAGHVMSNKTRAADLELRAKRDRTGWVIPAWDVDKNIKFAWQNHVADATLAVRPESKLMLQDMWLKRHEIMPFAYERYKLGHNGTNYMRWFQSQAEYPVTFEEGYEPWFFGARKYLPLYDARFRGHYYDKIANVRNIIRNKILNLVVIPDVWFIHRPHAVSAQNNLYAQATQRASPMDQVVQINGTSIEPRKAYLQFALALYNEVTYAMNEDRYIPVVQSSVRHCRQVLPWWKNDYH</sequence>
<dbReference type="AlphaFoldDB" id="A0A8J4BSJ5"/>
<dbReference type="GO" id="GO:0016020">
    <property type="term" value="C:membrane"/>
    <property type="evidence" value="ECO:0007669"/>
    <property type="project" value="UniProtKB-SubCell"/>
</dbReference>
<dbReference type="Proteomes" id="UP000747399">
    <property type="component" value="Unassembled WGS sequence"/>
</dbReference>
<organism evidence="8 9">
    <name type="scientific">Volvox africanus</name>
    <dbReference type="NCBI Taxonomy" id="51714"/>
    <lineage>
        <taxon>Eukaryota</taxon>
        <taxon>Viridiplantae</taxon>
        <taxon>Chlorophyta</taxon>
        <taxon>core chlorophytes</taxon>
        <taxon>Chlorophyceae</taxon>
        <taxon>CS clade</taxon>
        <taxon>Chlamydomonadales</taxon>
        <taxon>Volvocaceae</taxon>
        <taxon>Volvox</taxon>
    </lineage>
</organism>
<feature type="signal peptide" evidence="7">
    <location>
        <begin position="1"/>
        <end position="33"/>
    </location>
</feature>
<evidence type="ECO:0000313" key="9">
    <source>
        <dbReference type="Proteomes" id="UP000747399"/>
    </source>
</evidence>
<comment type="subcellular location">
    <subcellularLocation>
        <location evidence="1">Membrane</location>
        <topology evidence="1">Single-pass type II membrane protein</topology>
    </subcellularLocation>
</comment>
<keyword evidence="3" id="KW-0735">Signal-anchor</keyword>
<comment type="caution">
    <text evidence="8">The sequence shown here is derived from an EMBL/GenBank/DDBJ whole genome shotgun (WGS) entry which is preliminary data.</text>
</comment>
<keyword evidence="4" id="KW-1133">Transmembrane helix</keyword>
<evidence type="ECO:0000256" key="6">
    <source>
        <dbReference type="ARBA" id="ARBA00023180"/>
    </source>
</evidence>